<keyword evidence="4" id="KW-1185">Reference proteome</keyword>
<keyword evidence="2" id="KW-0472">Membrane</keyword>
<feature type="transmembrane region" description="Helical" evidence="2">
    <location>
        <begin position="168"/>
        <end position="190"/>
    </location>
</feature>
<feature type="transmembrane region" description="Helical" evidence="2">
    <location>
        <begin position="556"/>
        <end position="576"/>
    </location>
</feature>
<feature type="transmembrane region" description="Helical" evidence="2">
    <location>
        <begin position="57"/>
        <end position="80"/>
    </location>
</feature>
<evidence type="ECO:0000313" key="3">
    <source>
        <dbReference type="EMBL" id="KAF7324316.1"/>
    </source>
</evidence>
<evidence type="ECO:0008006" key="5">
    <source>
        <dbReference type="Google" id="ProtNLM"/>
    </source>
</evidence>
<accession>A0A8H6WNZ3</accession>
<reference evidence="3" key="1">
    <citation type="submission" date="2020-05" db="EMBL/GenBank/DDBJ databases">
        <title>Mycena genomes resolve the evolution of fungal bioluminescence.</title>
        <authorList>
            <person name="Tsai I.J."/>
        </authorList>
    </citation>
    <scope>NUCLEOTIDE SEQUENCE</scope>
    <source>
        <strain evidence="3">160909Yilan</strain>
    </source>
</reference>
<proteinExistence type="predicted"/>
<sequence>MHRRAVPSLQRAHYDESTEGLATENDEPVTPIRSQDGFLPVRTGRAGSLALLPTSGLFCFLSLVLHSLLVVIHVILLGIWAKGLEHRVTFSLANQKIVSFLITAISTTIGTVYSASLVFVTQTLSMRRSLQRDQTLTETHDNAAAWAGIGSALVHLWRQKTVPASISGVLSTFFYLSSVLILHITTPALFSLEAFTATRSVPVQTQGLPSYNWTEPKADIYDHLPDFLPRPLALLPTVFENIFPTLGLHNGSMYDVLAVNEGAGNATVNGTGFNITCGYLPDVALALAENSTTLWNVSGPAIGQGWEIIYPTQPGIIMPINRTYFDTVLFYSTIPILDSAYALGPTYDLVPPLYNATSSIQIFGCSQSRMNQTVIVDSQSRTALSLTPDLEKTTSTWSVYTGPVDSLESTNVSPGFNTTGNLFLELWGNWYKLIPSSEFPLAYDSSQMISFADLQLNQMLNLVSWNDRPQNVTLHAVENALSSIVASMFWTLGNIAPVQELIIGSMDSAGNSITVVTDTPPPPSAFNGTDIGAFFERPFLLLGNATVSVVSAETRLNLSIIAVIAGLVISIALLLLSLPSSLFHRENGANLPIQGMGMLHSMWLYRNHRELETLLEQVDHPTDDRLRAAGMVRTTLIDVRSNESFLMAQRESHSPKLEHQEC</sequence>
<keyword evidence="2" id="KW-1133">Transmembrane helix</keyword>
<keyword evidence="2" id="KW-0812">Transmembrane</keyword>
<gene>
    <name evidence="3" type="ORF">MSAN_02525100</name>
</gene>
<dbReference type="OrthoDB" id="2644397at2759"/>
<evidence type="ECO:0000313" key="4">
    <source>
        <dbReference type="Proteomes" id="UP000623467"/>
    </source>
</evidence>
<evidence type="ECO:0000256" key="1">
    <source>
        <dbReference type="SAM" id="MobiDB-lite"/>
    </source>
</evidence>
<dbReference type="EMBL" id="JACAZH010000119">
    <property type="protein sequence ID" value="KAF7324316.1"/>
    <property type="molecule type" value="Genomic_DNA"/>
</dbReference>
<comment type="caution">
    <text evidence="3">The sequence shown here is derived from an EMBL/GenBank/DDBJ whole genome shotgun (WGS) entry which is preliminary data.</text>
</comment>
<evidence type="ECO:0000256" key="2">
    <source>
        <dbReference type="SAM" id="Phobius"/>
    </source>
</evidence>
<feature type="region of interest" description="Disordered" evidence="1">
    <location>
        <begin position="1"/>
        <end position="36"/>
    </location>
</feature>
<organism evidence="3 4">
    <name type="scientific">Mycena sanguinolenta</name>
    <dbReference type="NCBI Taxonomy" id="230812"/>
    <lineage>
        <taxon>Eukaryota</taxon>
        <taxon>Fungi</taxon>
        <taxon>Dikarya</taxon>
        <taxon>Basidiomycota</taxon>
        <taxon>Agaricomycotina</taxon>
        <taxon>Agaricomycetes</taxon>
        <taxon>Agaricomycetidae</taxon>
        <taxon>Agaricales</taxon>
        <taxon>Marasmiineae</taxon>
        <taxon>Mycenaceae</taxon>
        <taxon>Mycena</taxon>
    </lineage>
</organism>
<dbReference type="Proteomes" id="UP000623467">
    <property type="component" value="Unassembled WGS sequence"/>
</dbReference>
<dbReference type="AlphaFoldDB" id="A0A8H6WNZ3"/>
<feature type="transmembrane region" description="Helical" evidence="2">
    <location>
        <begin position="100"/>
        <end position="120"/>
    </location>
</feature>
<name>A0A8H6WNZ3_9AGAR</name>
<protein>
    <recommendedName>
        <fullName evidence="5">Transmembrane protein</fullName>
    </recommendedName>
</protein>